<dbReference type="PIRSF" id="PIRSF005901">
    <property type="entry name" value="EF-P"/>
    <property type="match status" value="1"/>
</dbReference>
<evidence type="ECO:0000313" key="5">
    <source>
        <dbReference type="Proteomes" id="UP000006906"/>
    </source>
</evidence>
<dbReference type="Pfam" id="PF08207">
    <property type="entry name" value="EFP_N"/>
    <property type="match status" value="1"/>
</dbReference>
<dbReference type="SUPFAM" id="SSF50249">
    <property type="entry name" value="Nucleic acid-binding proteins"/>
    <property type="match status" value="2"/>
</dbReference>
<dbReference type="Pfam" id="PF09285">
    <property type="entry name" value="Elong-fact-P_C"/>
    <property type="match status" value="1"/>
</dbReference>
<dbReference type="InterPro" id="IPR012340">
    <property type="entry name" value="NA-bd_OB-fold"/>
</dbReference>
<dbReference type="GeneID" id="5722002"/>
<dbReference type="Gramene" id="PNW81849">
    <property type="protein sequence ID" value="PNW81849"/>
    <property type="gene ID" value="CHLRE_06g263050v5"/>
</dbReference>
<dbReference type="Pfam" id="PF01132">
    <property type="entry name" value="EFP"/>
    <property type="match status" value="1"/>
</dbReference>
<dbReference type="OMA" id="MKDGTEY"/>
<dbReference type="PANTHER" id="PTHR30053:SF14">
    <property type="entry name" value="TRANSLATION ELONGATION FACTOR KOW-LIKE DOMAIN-CONTAINING PROTEIN"/>
    <property type="match status" value="1"/>
</dbReference>
<reference evidence="4 5" key="1">
    <citation type="journal article" date="2007" name="Science">
        <title>The Chlamydomonas genome reveals the evolution of key animal and plant functions.</title>
        <authorList>
            <person name="Merchant S.S."/>
            <person name="Prochnik S.E."/>
            <person name="Vallon O."/>
            <person name="Harris E.H."/>
            <person name="Karpowicz S.J."/>
            <person name="Witman G.B."/>
            <person name="Terry A."/>
            <person name="Salamov A."/>
            <person name="Fritz-Laylin L.K."/>
            <person name="Marechal-Drouard L."/>
            <person name="Marshall W.F."/>
            <person name="Qu L.H."/>
            <person name="Nelson D.R."/>
            <person name="Sanderfoot A.A."/>
            <person name="Spalding M.H."/>
            <person name="Kapitonov V.V."/>
            <person name="Ren Q."/>
            <person name="Ferris P."/>
            <person name="Lindquist E."/>
            <person name="Shapiro H."/>
            <person name="Lucas S.M."/>
            <person name="Grimwood J."/>
            <person name="Schmutz J."/>
            <person name="Cardol P."/>
            <person name="Cerutti H."/>
            <person name="Chanfreau G."/>
            <person name="Chen C.L."/>
            <person name="Cognat V."/>
            <person name="Croft M.T."/>
            <person name="Dent R."/>
            <person name="Dutcher S."/>
            <person name="Fernandez E."/>
            <person name="Fukuzawa H."/>
            <person name="Gonzalez-Ballester D."/>
            <person name="Gonzalez-Halphen D."/>
            <person name="Hallmann A."/>
            <person name="Hanikenne M."/>
            <person name="Hippler M."/>
            <person name="Inwood W."/>
            <person name="Jabbari K."/>
            <person name="Kalanon M."/>
            <person name="Kuras R."/>
            <person name="Lefebvre P.A."/>
            <person name="Lemaire S.D."/>
            <person name="Lobanov A.V."/>
            <person name="Lohr M."/>
            <person name="Manuell A."/>
            <person name="Meier I."/>
            <person name="Mets L."/>
            <person name="Mittag M."/>
            <person name="Mittelmeier T."/>
            <person name="Moroney J.V."/>
            <person name="Moseley J."/>
            <person name="Napoli C."/>
            <person name="Nedelcu A.M."/>
            <person name="Niyogi K."/>
            <person name="Novoselov S.V."/>
            <person name="Paulsen I.T."/>
            <person name="Pazour G."/>
            <person name="Purton S."/>
            <person name="Ral J.P."/>
            <person name="Riano-Pachon D.M."/>
            <person name="Riekhof W."/>
            <person name="Rymarquis L."/>
            <person name="Schroda M."/>
            <person name="Stern D."/>
            <person name="Umen J."/>
            <person name="Willows R."/>
            <person name="Wilson N."/>
            <person name="Zimmer S.L."/>
            <person name="Allmer J."/>
            <person name="Balk J."/>
            <person name="Bisova K."/>
            <person name="Chen C.J."/>
            <person name="Elias M."/>
            <person name="Gendler K."/>
            <person name="Hauser C."/>
            <person name="Lamb M.R."/>
            <person name="Ledford H."/>
            <person name="Long J.C."/>
            <person name="Minagawa J."/>
            <person name="Page M.D."/>
            <person name="Pan J."/>
            <person name="Pootakham W."/>
            <person name="Roje S."/>
            <person name="Rose A."/>
            <person name="Stahlberg E."/>
            <person name="Terauchi A.M."/>
            <person name="Yang P."/>
            <person name="Ball S."/>
            <person name="Bowler C."/>
            <person name="Dieckmann C.L."/>
            <person name="Gladyshev V.N."/>
            <person name="Green P."/>
            <person name="Jorgensen R."/>
            <person name="Mayfield S."/>
            <person name="Mueller-Roeber B."/>
            <person name="Rajamani S."/>
            <person name="Sayre R.T."/>
            <person name="Brokstein P."/>
            <person name="Dubchak I."/>
            <person name="Goodstein D."/>
            <person name="Hornick L."/>
            <person name="Huang Y.W."/>
            <person name="Jhaveri J."/>
            <person name="Luo Y."/>
            <person name="Martinez D."/>
            <person name="Ngau W.C."/>
            <person name="Otillar B."/>
            <person name="Poliakov A."/>
            <person name="Porter A."/>
            <person name="Szajkowski L."/>
            <person name="Werner G."/>
            <person name="Zhou K."/>
            <person name="Grigoriev I.V."/>
            <person name="Rokhsar D.S."/>
            <person name="Grossman A.R."/>
        </authorList>
    </citation>
    <scope>NUCLEOTIDE SEQUENCE [LARGE SCALE GENOMIC DNA]</scope>
    <source>
        <strain evidence="5">CC-503</strain>
    </source>
</reference>
<proteinExistence type="inferred from homology"/>
<dbReference type="KEGG" id="cre:CHLRE_06g263050v5"/>
<name>A8HX63_CHLRE</name>
<dbReference type="InParanoid" id="A8HX63"/>
<dbReference type="OrthoDB" id="10259892at2759"/>
<dbReference type="eggNOG" id="ENOG502QS68">
    <property type="taxonomic scope" value="Eukaryota"/>
</dbReference>
<dbReference type="SMART" id="SM01185">
    <property type="entry name" value="EFP"/>
    <property type="match status" value="1"/>
</dbReference>
<evidence type="ECO:0000259" key="3">
    <source>
        <dbReference type="SMART" id="SM01185"/>
    </source>
</evidence>
<dbReference type="InterPro" id="IPR014722">
    <property type="entry name" value="Rib_uL2_dom2"/>
</dbReference>
<dbReference type="GO" id="GO:0003746">
    <property type="term" value="F:translation elongation factor activity"/>
    <property type="evidence" value="ECO:0000318"/>
    <property type="project" value="GO_Central"/>
</dbReference>
<dbReference type="SUPFAM" id="SSF50104">
    <property type="entry name" value="Translation proteins SH3-like domain"/>
    <property type="match status" value="1"/>
</dbReference>
<dbReference type="InterPro" id="IPR013185">
    <property type="entry name" value="Transl_elong_KOW-like"/>
</dbReference>
<dbReference type="InterPro" id="IPR015365">
    <property type="entry name" value="Elong-fact-P_C"/>
</dbReference>
<dbReference type="EMBL" id="CM008967">
    <property type="protein sequence ID" value="PNW81849.1"/>
    <property type="molecule type" value="Genomic_DNA"/>
</dbReference>
<dbReference type="InterPro" id="IPR020599">
    <property type="entry name" value="Transl_elong_fac_P/YeiP"/>
</dbReference>
<feature type="domain" description="Elongation factor P C-terminal" evidence="2">
    <location>
        <begin position="153"/>
        <end position="207"/>
    </location>
</feature>
<dbReference type="GO" id="GO:0043043">
    <property type="term" value="P:peptide biosynthetic process"/>
    <property type="evidence" value="ECO:0007669"/>
    <property type="project" value="InterPro"/>
</dbReference>
<dbReference type="HOGENOM" id="CLU_074944_1_1_1"/>
<dbReference type="GO" id="GO:0005737">
    <property type="term" value="C:cytoplasm"/>
    <property type="evidence" value="ECO:0000318"/>
    <property type="project" value="GO_Central"/>
</dbReference>
<evidence type="ECO:0000313" key="4">
    <source>
        <dbReference type="EMBL" id="PNW81849.1"/>
    </source>
</evidence>
<evidence type="ECO:0000259" key="2">
    <source>
        <dbReference type="SMART" id="SM00841"/>
    </source>
</evidence>
<dbReference type="PANTHER" id="PTHR30053">
    <property type="entry name" value="ELONGATION FACTOR P"/>
    <property type="match status" value="1"/>
</dbReference>
<dbReference type="Proteomes" id="UP000006906">
    <property type="component" value="Chromosome 6"/>
</dbReference>
<organism evidence="4 5">
    <name type="scientific">Chlamydomonas reinhardtii</name>
    <name type="common">Chlamydomonas smithii</name>
    <dbReference type="NCBI Taxonomy" id="3055"/>
    <lineage>
        <taxon>Eukaryota</taxon>
        <taxon>Viridiplantae</taxon>
        <taxon>Chlorophyta</taxon>
        <taxon>core chlorophytes</taxon>
        <taxon>Chlorophyceae</taxon>
        <taxon>CS clade</taxon>
        <taxon>Chlamydomonadales</taxon>
        <taxon>Chlamydomonadaceae</taxon>
        <taxon>Chlamydomonas</taxon>
    </lineage>
</organism>
<sequence>MGTSGVPSTSTSWLGALCRGLKKSAQQIRAGELVQRDGRPFRVAKFHWMHGQARAAGFVLLDLVDLANGARTSEKLRLDDQVEVADVEEKGMQVLYQDEAGVHVMDSSTYEQSVLSPDLFGEGRRWVASSPELEVEVAYFQGEPVAARVPFKISVKVLDAPPAVVKADGSSTRHVVVAGGVSVMAPAHIKTGDTIVVRTEDASYMAKA</sequence>
<dbReference type="Gene3D" id="2.40.50.140">
    <property type="entry name" value="Nucleic acid-binding proteins"/>
    <property type="match status" value="2"/>
</dbReference>
<keyword evidence="5" id="KW-1185">Reference proteome</keyword>
<accession>A8HX63</accession>
<evidence type="ECO:0000256" key="1">
    <source>
        <dbReference type="ARBA" id="ARBA00009479"/>
    </source>
</evidence>
<comment type="similarity">
    <text evidence="1">Belongs to the elongation factor P family.</text>
</comment>
<feature type="domain" description="Translation elongation factor P/YeiP central" evidence="3">
    <location>
        <begin position="89"/>
        <end position="145"/>
    </location>
</feature>
<dbReference type="AlphaFoldDB" id="A8HX63"/>
<dbReference type="InterPro" id="IPR001059">
    <property type="entry name" value="Transl_elong_P/YeiP_cen"/>
</dbReference>
<protein>
    <submittedName>
        <fullName evidence="4">Uncharacterized protein</fullName>
    </submittedName>
</protein>
<dbReference type="RefSeq" id="XP_001696303.1">
    <property type="nucleotide sequence ID" value="XM_001696251.2"/>
</dbReference>
<dbReference type="Gene3D" id="2.30.30.30">
    <property type="match status" value="1"/>
</dbReference>
<dbReference type="SMART" id="SM00841">
    <property type="entry name" value="Elong-fact-P_C"/>
    <property type="match status" value="1"/>
</dbReference>
<dbReference type="InterPro" id="IPR008991">
    <property type="entry name" value="Translation_prot_SH3-like_sf"/>
</dbReference>
<dbReference type="STRING" id="3055.A8HX63"/>
<dbReference type="PaxDb" id="3055-EDP08280"/>
<gene>
    <name evidence="4" type="ORF">CHLRE_06g263050v5</name>
</gene>